<dbReference type="SMART" id="SM00387">
    <property type="entry name" value="HATPase_c"/>
    <property type="match status" value="1"/>
</dbReference>
<dbReference type="Pfam" id="PF02518">
    <property type="entry name" value="HATPase_c"/>
    <property type="match status" value="1"/>
</dbReference>
<dbReference type="NCBIfam" id="TIGR00229">
    <property type="entry name" value="sensory_box"/>
    <property type="match status" value="2"/>
</dbReference>
<dbReference type="GO" id="GO:0016301">
    <property type="term" value="F:kinase activity"/>
    <property type="evidence" value="ECO:0007669"/>
    <property type="project" value="UniProtKB-KW"/>
</dbReference>
<dbReference type="SUPFAM" id="SSF55874">
    <property type="entry name" value="ATPase domain of HSP90 chaperone/DNA topoisomerase II/histidine kinase"/>
    <property type="match status" value="1"/>
</dbReference>
<dbReference type="InterPro" id="IPR036890">
    <property type="entry name" value="HATPase_C_sf"/>
</dbReference>
<dbReference type="InterPro" id="IPR005467">
    <property type="entry name" value="His_kinase_dom"/>
</dbReference>
<protein>
    <recommendedName>
        <fullName evidence="2">histidine kinase</fullName>
        <ecNumber evidence="2">2.7.13.3</ecNumber>
    </recommendedName>
</protein>
<feature type="domain" description="Histidine kinase" evidence="5">
    <location>
        <begin position="301"/>
        <end position="522"/>
    </location>
</feature>
<proteinExistence type="predicted"/>
<dbReference type="InterPro" id="IPR003594">
    <property type="entry name" value="HATPase_dom"/>
</dbReference>
<keyword evidence="3" id="KW-0597">Phosphoprotein</keyword>
<dbReference type="Gene3D" id="3.30.450.20">
    <property type="entry name" value="PAS domain"/>
    <property type="match status" value="2"/>
</dbReference>
<dbReference type="EMBL" id="CP100595">
    <property type="protein sequence ID" value="UTJ07582.1"/>
    <property type="molecule type" value="Genomic_DNA"/>
</dbReference>
<evidence type="ECO:0000313" key="8">
    <source>
        <dbReference type="Proteomes" id="UP001060012"/>
    </source>
</evidence>
<dbReference type="CDD" id="cd00130">
    <property type="entry name" value="PAS"/>
    <property type="match status" value="2"/>
</dbReference>
<accession>A0ABY5E6U4</accession>
<evidence type="ECO:0000256" key="2">
    <source>
        <dbReference type="ARBA" id="ARBA00012438"/>
    </source>
</evidence>
<feature type="domain" description="PAS" evidence="6">
    <location>
        <begin position="9"/>
        <end position="51"/>
    </location>
</feature>
<evidence type="ECO:0000259" key="6">
    <source>
        <dbReference type="PROSITE" id="PS50112"/>
    </source>
</evidence>
<dbReference type="PANTHER" id="PTHR43065">
    <property type="entry name" value="SENSOR HISTIDINE KINASE"/>
    <property type="match status" value="1"/>
</dbReference>
<dbReference type="Proteomes" id="UP001060012">
    <property type="component" value="Chromosome"/>
</dbReference>
<keyword evidence="8" id="KW-1185">Reference proteome</keyword>
<gene>
    <name evidence="7" type="ORF">NJU99_05650</name>
</gene>
<dbReference type="InterPro" id="IPR003661">
    <property type="entry name" value="HisK_dim/P_dom"/>
</dbReference>
<dbReference type="PANTHER" id="PTHR43065:SF42">
    <property type="entry name" value="TWO-COMPONENT SENSOR PPRA"/>
    <property type="match status" value="1"/>
</dbReference>
<dbReference type="PROSITE" id="PS50112">
    <property type="entry name" value="PAS"/>
    <property type="match status" value="1"/>
</dbReference>
<dbReference type="SMART" id="SM00091">
    <property type="entry name" value="PAS"/>
    <property type="match status" value="2"/>
</dbReference>
<dbReference type="EC" id="2.7.13.3" evidence="2"/>
<dbReference type="PRINTS" id="PR00344">
    <property type="entry name" value="BCTRLSENSOR"/>
</dbReference>
<dbReference type="InterPro" id="IPR004358">
    <property type="entry name" value="Sig_transdc_His_kin-like_C"/>
</dbReference>
<dbReference type="Pfam" id="PF13426">
    <property type="entry name" value="PAS_9"/>
    <property type="match status" value="2"/>
</dbReference>
<dbReference type="InterPro" id="IPR036097">
    <property type="entry name" value="HisK_dim/P_sf"/>
</dbReference>
<reference evidence="7" key="1">
    <citation type="submission" date="2022-07" db="EMBL/GenBank/DDBJ databases">
        <title>Arcobacter roscoffensis sp. nov., a marine bacterium isolated from coastal seawater collected from Roscoff, France.</title>
        <authorList>
            <person name="Pascual J."/>
            <person name="Lepeaux C."/>
            <person name="Methner A."/>
            <person name="Overmann J."/>
        </authorList>
    </citation>
    <scope>NUCLEOTIDE SEQUENCE</scope>
    <source>
        <strain evidence="7">ARW1-2F2</strain>
    </source>
</reference>
<dbReference type="SUPFAM" id="SSF55785">
    <property type="entry name" value="PYP-like sensor domain (PAS domain)"/>
    <property type="match status" value="2"/>
</dbReference>
<sequence length="522" mass="60427">MTKFKRNNIKNLLKTSLDLANEAIYLIDSNGKILLANTTACQALGYDKKEVSSLNVFDVDALVKSKDEYKEKFELFKQNKSNNASVIESIHKRKDGTTFPVEISSRLIDIDGKEHLISYVLDISHRVKQDEELKLYFEFIKESSDMIFLVDFQSQKIEFANEKVCKTLEYSLEELKQMRISQLREGILDSAEIPEVFKDIKNKKNMITYGKYIGKNNNSVFVETSLSLKNYHGKDYIMAISRDISERLEIEKQREALNRKLENYNNTLKEEVAKIKSELTEYENIMQRQAKMAAMGEMLENIAHQWRQPLSIISVLSTGMKIQNDTGTLDKQTLTNGLNDINTSSQYLSKTIDDFSNFFKPSYKKTKFNISEVIKYTINLTKTNFKSQNIKIVENIIDLEVYTFKNELIQVLLNILNNAGDELIKLDKKRKLIMIETYENDEYLFIKVLDNAGGIKKSIVNRVFEPYFTTKHKSQGTGVGLYMCETIVKKHMQGLIEVENKEFMFEDDKYTGAQFILSLPKN</sequence>
<dbReference type="CDD" id="cd00082">
    <property type="entry name" value="HisKA"/>
    <property type="match status" value="1"/>
</dbReference>
<dbReference type="SUPFAM" id="SSF47384">
    <property type="entry name" value="Homodimeric domain of signal transducing histidine kinase"/>
    <property type="match status" value="1"/>
</dbReference>
<evidence type="ECO:0000256" key="4">
    <source>
        <dbReference type="SAM" id="Coils"/>
    </source>
</evidence>
<dbReference type="Gene3D" id="1.10.287.130">
    <property type="match status" value="1"/>
</dbReference>
<evidence type="ECO:0000259" key="5">
    <source>
        <dbReference type="PROSITE" id="PS50109"/>
    </source>
</evidence>
<keyword evidence="7" id="KW-0418">Kinase</keyword>
<dbReference type="InterPro" id="IPR000014">
    <property type="entry name" value="PAS"/>
</dbReference>
<keyword evidence="4" id="KW-0175">Coiled coil</keyword>
<evidence type="ECO:0000256" key="1">
    <source>
        <dbReference type="ARBA" id="ARBA00000085"/>
    </source>
</evidence>
<keyword evidence="7" id="KW-0808">Transferase</keyword>
<name>A0ABY5E6U4_9BACT</name>
<comment type="catalytic activity">
    <reaction evidence="1">
        <text>ATP + protein L-histidine = ADP + protein N-phospho-L-histidine.</text>
        <dbReference type="EC" id="2.7.13.3"/>
    </reaction>
</comment>
<dbReference type="InterPro" id="IPR035965">
    <property type="entry name" value="PAS-like_dom_sf"/>
</dbReference>
<organism evidence="7 8">
    <name type="scientific">Arcobacter roscoffensis</name>
    <dbReference type="NCBI Taxonomy" id="2961520"/>
    <lineage>
        <taxon>Bacteria</taxon>
        <taxon>Pseudomonadati</taxon>
        <taxon>Campylobacterota</taxon>
        <taxon>Epsilonproteobacteria</taxon>
        <taxon>Campylobacterales</taxon>
        <taxon>Arcobacteraceae</taxon>
        <taxon>Arcobacter</taxon>
    </lineage>
</organism>
<dbReference type="Gene3D" id="3.30.565.10">
    <property type="entry name" value="Histidine kinase-like ATPase, C-terminal domain"/>
    <property type="match status" value="1"/>
</dbReference>
<dbReference type="PROSITE" id="PS50109">
    <property type="entry name" value="HIS_KIN"/>
    <property type="match status" value="1"/>
</dbReference>
<feature type="coiled-coil region" evidence="4">
    <location>
        <begin position="247"/>
        <end position="285"/>
    </location>
</feature>
<evidence type="ECO:0000256" key="3">
    <source>
        <dbReference type="ARBA" id="ARBA00022553"/>
    </source>
</evidence>
<evidence type="ECO:0000313" key="7">
    <source>
        <dbReference type="EMBL" id="UTJ07582.1"/>
    </source>
</evidence>
<dbReference type="RefSeq" id="WP_254577756.1">
    <property type="nucleotide sequence ID" value="NZ_CP100595.1"/>
</dbReference>